<gene>
    <name evidence="2" type="ORF">OR37_01043</name>
</gene>
<dbReference type="AlphaFoldDB" id="R0ELQ9"/>
<dbReference type="SMART" id="SM00530">
    <property type="entry name" value="HTH_XRE"/>
    <property type="match status" value="1"/>
</dbReference>
<dbReference type="SUPFAM" id="SSF47413">
    <property type="entry name" value="lambda repressor-like DNA-binding domains"/>
    <property type="match status" value="1"/>
</dbReference>
<evidence type="ECO:0000259" key="1">
    <source>
        <dbReference type="PROSITE" id="PS50943"/>
    </source>
</evidence>
<proteinExistence type="predicted"/>
<accession>R0ELQ9</accession>
<dbReference type="STRING" id="1292034.OR37_01043"/>
<reference evidence="2 3" key="1">
    <citation type="journal article" date="2013" name="Genome Announc.">
        <title>Draft Genome Sequence for Caulobacter sp. Strain OR37, a Bacterium Tolerant to Heavy Metals.</title>
        <authorList>
            <person name="Utturkar S.M."/>
            <person name="Bollmann A."/>
            <person name="Brzoska R.M."/>
            <person name="Klingeman D.M."/>
            <person name="Epstein S.E."/>
            <person name="Palumbo A.V."/>
            <person name="Brown S.D."/>
        </authorList>
    </citation>
    <scope>NUCLEOTIDE SEQUENCE [LARGE SCALE GENOMIC DNA]</scope>
    <source>
        <strain evidence="2 3">OR37</strain>
    </source>
</reference>
<dbReference type="OrthoDB" id="7923537at2"/>
<protein>
    <submittedName>
        <fullName evidence="2">Putative transcriptional regulator</fullName>
    </submittedName>
</protein>
<dbReference type="CDD" id="cd00093">
    <property type="entry name" value="HTH_XRE"/>
    <property type="match status" value="1"/>
</dbReference>
<dbReference type="eggNOG" id="COG1396">
    <property type="taxonomic scope" value="Bacteria"/>
</dbReference>
<dbReference type="Gene3D" id="1.10.260.40">
    <property type="entry name" value="lambda repressor-like DNA-binding domains"/>
    <property type="match status" value="1"/>
</dbReference>
<name>R0ELQ9_CAUVI</name>
<comment type="caution">
    <text evidence="2">The sequence shown here is derived from an EMBL/GenBank/DDBJ whole genome shotgun (WGS) entry which is preliminary data.</text>
</comment>
<dbReference type="GO" id="GO:0003677">
    <property type="term" value="F:DNA binding"/>
    <property type="evidence" value="ECO:0007669"/>
    <property type="project" value="InterPro"/>
</dbReference>
<organism evidence="2 3">
    <name type="scientific">Caulobacter vibrioides OR37</name>
    <dbReference type="NCBI Taxonomy" id="1292034"/>
    <lineage>
        <taxon>Bacteria</taxon>
        <taxon>Pseudomonadati</taxon>
        <taxon>Pseudomonadota</taxon>
        <taxon>Alphaproteobacteria</taxon>
        <taxon>Caulobacterales</taxon>
        <taxon>Caulobacteraceae</taxon>
        <taxon>Caulobacter</taxon>
    </lineage>
</organism>
<dbReference type="InterPro" id="IPR010982">
    <property type="entry name" value="Lambda_DNA-bd_dom_sf"/>
</dbReference>
<dbReference type="RefSeq" id="WP_004616626.1">
    <property type="nucleotide sequence ID" value="NZ_APMP01000004.1"/>
</dbReference>
<dbReference type="Pfam" id="PF01381">
    <property type="entry name" value="HTH_3"/>
    <property type="match status" value="1"/>
</dbReference>
<dbReference type="PROSITE" id="PS50943">
    <property type="entry name" value="HTH_CROC1"/>
    <property type="match status" value="1"/>
</dbReference>
<evidence type="ECO:0000313" key="2">
    <source>
        <dbReference type="EMBL" id="ENZ82849.1"/>
    </source>
</evidence>
<feature type="domain" description="HTH cro/C1-type" evidence="1">
    <location>
        <begin position="18"/>
        <end position="72"/>
    </location>
</feature>
<dbReference type="EMBL" id="APMP01000004">
    <property type="protein sequence ID" value="ENZ82849.1"/>
    <property type="molecule type" value="Genomic_DNA"/>
</dbReference>
<dbReference type="PATRIC" id="fig|1292034.3.peg.1028"/>
<keyword evidence="3" id="KW-1185">Reference proteome</keyword>
<sequence precursor="true">MTSEPSPHYVDLHVGARLRLRRKAMGLSQSAVADAVGLTFQQLQKYERGANRISASKLHALAHVLTTSVSWFFDGLPDPVTPDSALNEEGQRASRVVQAFLMSSEGLELAQQWPTLRGPARRQILGLIRAMAEVDDAGEDAAA</sequence>
<dbReference type="Proteomes" id="UP000013063">
    <property type="component" value="Unassembled WGS sequence"/>
</dbReference>
<evidence type="ECO:0000313" key="3">
    <source>
        <dbReference type="Proteomes" id="UP000013063"/>
    </source>
</evidence>
<dbReference type="InterPro" id="IPR001387">
    <property type="entry name" value="Cro/C1-type_HTH"/>
</dbReference>